<organism evidence="3 4">
    <name type="scientific">Nonomuraea aridisoli</name>
    <dbReference type="NCBI Taxonomy" id="2070368"/>
    <lineage>
        <taxon>Bacteria</taxon>
        <taxon>Bacillati</taxon>
        <taxon>Actinomycetota</taxon>
        <taxon>Actinomycetes</taxon>
        <taxon>Streptosporangiales</taxon>
        <taxon>Streptosporangiaceae</taxon>
        <taxon>Nonomuraea</taxon>
    </lineage>
</organism>
<keyword evidence="4" id="KW-1185">Reference proteome</keyword>
<feature type="domain" description="MDMPI C-terminal" evidence="1">
    <location>
        <begin position="170"/>
        <end position="240"/>
    </location>
</feature>
<dbReference type="PANTHER" id="PTHR40758:SF1">
    <property type="entry name" value="CONSERVED PROTEIN"/>
    <property type="match status" value="1"/>
</dbReference>
<dbReference type="OrthoDB" id="3671213at2"/>
<dbReference type="InterPro" id="IPR024344">
    <property type="entry name" value="MDMPI_metal-binding"/>
</dbReference>
<dbReference type="NCBIfam" id="TIGR03083">
    <property type="entry name" value="maleylpyruvate isomerase family mycothiol-dependent enzyme"/>
    <property type="match status" value="1"/>
</dbReference>
<evidence type="ECO:0000313" key="4">
    <source>
        <dbReference type="Proteomes" id="UP000249304"/>
    </source>
</evidence>
<gene>
    <name evidence="3" type="ORF">C1J01_39090</name>
</gene>
<reference evidence="3 4" key="1">
    <citation type="submission" date="2018-01" db="EMBL/GenBank/DDBJ databases">
        <title>Draft genome sequence of Nonomuraea sp. KC333.</title>
        <authorList>
            <person name="Sahin N."/>
            <person name="Saygin H."/>
            <person name="Ay H."/>
        </authorList>
    </citation>
    <scope>NUCLEOTIDE SEQUENCE [LARGE SCALE GENOMIC DNA]</scope>
    <source>
        <strain evidence="3 4">KC333</strain>
    </source>
</reference>
<dbReference type="SUPFAM" id="SSF109854">
    <property type="entry name" value="DinB/YfiT-like putative metalloenzymes"/>
    <property type="match status" value="1"/>
</dbReference>
<dbReference type="Pfam" id="PF11716">
    <property type="entry name" value="MDMPI_N"/>
    <property type="match status" value="1"/>
</dbReference>
<evidence type="ECO:0000259" key="1">
    <source>
        <dbReference type="Pfam" id="PF07398"/>
    </source>
</evidence>
<feature type="domain" description="Mycothiol-dependent maleylpyruvate isomerase metal-binding" evidence="2">
    <location>
        <begin position="12"/>
        <end position="133"/>
    </location>
</feature>
<dbReference type="AlphaFoldDB" id="A0A2W2DBY9"/>
<dbReference type="GO" id="GO:0005886">
    <property type="term" value="C:plasma membrane"/>
    <property type="evidence" value="ECO:0007669"/>
    <property type="project" value="TreeGrafter"/>
</dbReference>
<dbReference type="Gene3D" id="1.20.120.450">
    <property type="entry name" value="dinb family like domain"/>
    <property type="match status" value="1"/>
</dbReference>
<accession>A0A2W2DBY9</accession>
<dbReference type="InterPro" id="IPR017517">
    <property type="entry name" value="Maleyloyr_isom"/>
</dbReference>
<comment type="caution">
    <text evidence="3">The sequence shown here is derived from an EMBL/GenBank/DDBJ whole genome shotgun (WGS) entry which is preliminary data.</text>
</comment>
<dbReference type="GO" id="GO:0046872">
    <property type="term" value="F:metal ion binding"/>
    <property type="evidence" value="ECO:0007669"/>
    <property type="project" value="InterPro"/>
</dbReference>
<proteinExistence type="predicted"/>
<dbReference type="Proteomes" id="UP000249304">
    <property type="component" value="Unassembled WGS sequence"/>
</dbReference>
<dbReference type="InterPro" id="IPR010872">
    <property type="entry name" value="MDMPI_C-term_domain"/>
</dbReference>
<dbReference type="Pfam" id="PF07398">
    <property type="entry name" value="MDMPI_C"/>
    <property type="match status" value="1"/>
</dbReference>
<protein>
    <recommendedName>
        <fullName evidence="5">Maleylpyruvate isomerase family mycothiol-dependent enzyme</fullName>
    </recommendedName>
</protein>
<evidence type="ECO:0008006" key="5">
    <source>
        <dbReference type="Google" id="ProtNLM"/>
    </source>
</evidence>
<evidence type="ECO:0000259" key="2">
    <source>
        <dbReference type="Pfam" id="PF11716"/>
    </source>
</evidence>
<sequence length="248" mass="26937">METWETARLVKDLREQTAGLARAAAAGDPEATVPTCPEWRLSDLVAHIGQALRWAADLVRKAAPLPIPDPREVDPGAPDGWERWLTDGAEELIEAVRDAGEHAEVWSVAGMVPPAFWLRRMLNDITVHHYDAAAATGAPFAISAELAADVITEGMELLSAPAAEDFKPELAELRGSGECLAIRPHDAEGWLISRTPDGPRWRRASGDGDVTVRGPAAELMLVLSGRVPAREVTGDRALLDHWLARTRF</sequence>
<dbReference type="PANTHER" id="PTHR40758">
    <property type="entry name" value="CONSERVED PROTEIN"/>
    <property type="match status" value="1"/>
</dbReference>
<name>A0A2W2DBY9_9ACTN</name>
<dbReference type="EMBL" id="POUD01000268">
    <property type="protein sequence ID" value="PZG08423.1"/>
    <property type="molecule type" value="Genomic_DNA"/>
</dbReference>
<evidence type="ECO:0000313" key="3">
    <source>
        <dbReference type="EMBL" id="PZG08423.1"/>
    </source>
</evidence>
<dbReference type="InterPro" id="IPR034660">
    <property type="entry name" value="DinB/YfiT-like"/>
</dbReference>